<evidence type="ECO:0000313" key="2">
    <source>
        <dbReference type="EMBL" id="KDR77516.1"/>
    </source>
</evidence>
<keyword evidence="1" id="KW-0472">Membrane</keyword>
<organism evidence="2 3">
    <name type="scientific">Galerina marginata (strain CBS 339.88)</name>
    <dbReference type="NCBI Taxonomy" id="685588"/>
    <lineage>
        <taxon>Eukaryota</taxon>
        <taxon>Fungi</taxon>
        <taxon>Dikarya</taxon>
        <taxon>Basidiomycota</taxon>
        <taxon>Agaricomycotina</taxon>
        <taxon>Agaricomycetes</taxon>
        <taxon>Agaricomycetidae</taxon>
        <taxon>Agaricales</taxon>
        <taxon>Agaricineae</taxon>
        <taxon>Strophariaceae</taxon>
        <taxon>Galerina</taxon>
    </lineage>
</organism>
<keyword evidence="3" id="KW-1185">Reference proteome</keyword>
<reference evidence="3" key="1">
    <citation type="journal article" date="2014" name="Proc. Natl. Acad. Sci. U.S.A.">
        <title>Extensive sampling of basidiomycete genomes demonstrates inadequacy of the white-rot/brown-rot paradigm for wood decay fungi.</title>
        <authorList>
            <person name="Riley R."/>
            <person name="Salamov A.A."/>
            <person name="Brown D.W."/>
            <person name="Nagy L.G."/>
            <person name="Floudas D."/>
            <person name="Held B.W."/>
            <person name="Levasseur A."/>
            <person name="Lombard V."/>
            <person name="Morin E."/>
            <person name="Otillar R."/>
            <person name="Lindquist E.A."/>
            <person name="Sun H."/>
            <person name="LaButti K.M."/>
            <person name="Schmutz J."/>
            <person name="Jabbour D."/>
            <person name="Luo H."/>
            <person name="Baker S.E."/>
            <person name="Pisabarro A.G."/>
            <person name="Walton J.D."/>
            <person name="Blanchette R.A."/>
            <person name="Henrissat B."/>
            <person name="Martin F."/>
            <person name="Cullen D."/>
            <person name="Hibbett D.S."/>
            <person name="Grigoriev I.V."/>
        </authorList>
    </citation>
    <scope>NUCLEOTIDE SEQUENCE [LARGE SCALE GENOMIC DNA]</scope>
    <source>
        <strain evidence="3">CBS 339.88</strain>
    </source>
</reference>
<dbReference type="Proteomes" id="UP000027222">
    <property type="component" value="Unassembled WGS sequence"/>
</dbReference>
<protein>
    <submittedName>
        <fullName evidence="2">Uncharacterized protein</fullName>
    </submittedName>
</protein>
<keyword evidence="1" id="KW-0812">Transmembrane</keyword>
<feature type="transmembrane region" description="Helical" evidence="1">
    <location>
        <begin position="125"/>
        <end position="143"/>
    </location>
</feature>
<dbReference type="HOGENOM" id="CLU_1517954_0_0_1"/>
<dbReference type="EMBL" id="KL142376">
    <property type="protein sequence ID" value="KDR77516.1"/>
    <property type="molecule type" value="Genomic_DNA"/>
</dbReference>
<evidence type="ECO:0000256" key="1">
    <source>
        <dbReference type="SAM" id="Phobius"/>
    </source>
</evidence>
<name>A0A067T328_GALM3</name>
<sequence length="177" mass="19793">MDEASQVRTCLSSTTCSVAVKSCTPTHMNTSGCILAGWYTFREIGSKNCYSFFHSPQRNLDWSLPGLYRNGIWTFSQYRFYRRRDLAVLCHVSMFTTLVSGVWLERGANNITTSIINGLSNMWCTFPHAMSLLAPVILFFVASSKGEFAYLLRPHAGAHHFSVARSCDNSALAVSLE</sequence>
<keyword evidence="1" id="KW-1133">Transmembrane helix</keyword>
<gene>
    <name evidence="2" type="ORF">GALMADRAFT_224841</name>
</gene>
<evidence type="ECO:0000313" key="3">
    <source>
        <dbReference type="Proteomes" id="UP000027222"/>
    </source>
</evidence>
<feature type="transmembrane region" description="Helical" evidence="1">
    <location>
        <begin position="86"/>
        <end position="105"/>
    </location>
</feature>
<proteinExistence type="predicted"/>
<accession>A0A067T328</accession>
<dbReference type="AlphaFoldDB" id="A0A067T328"/>